<accession>A0A285U303</accession>
<evidence type="ECO:0000313" key="4">
    <source>
        <dbReference type="Proteomes" id="UP000219167"/>
    </source>
</evidence>
<gene>
    <name evidence="3" type="ORF">SAMN05892877_102134</name>
</gene>
<evidence type="ECO:0000256" key="2">
    <source>
        <dbReference type="SAM" id="Phobius"/>
    </source>
</evidence>
<reference evidence="3 4" key="1">
    <citation type="submission" date="2017-08" db="EMBL/GenBank/DDBJ databases">
        <authorList>
            <person name="de Groot N.N."/>
        </authorList>
    </citation>
    <scope>NUCLEOTIDE SEQUENCE [LARGE SCALE GENOMIC DNA]</scope>
    <source>
        <strain evidence="3 4">JC85</strain>
    </source>
</reference>
<feature type="transmembrane region" description="Helical" evidence="2">
    <location>
        <begin position="34"/>
        <end position="55"/>
    </location>
</feature>
<keyword evidence="2" id="KW-0812">Transmembrane</keyword>
<sequence>MSNVDAFGKAGFSHRHETPSARPSATRKGVLDGIVCKVVAGAALLFVAAIVVGLIGH</sequence>
<evidence type="ECO:0000256" key="1">
    <source>
        <dbReference type="SAM" id="MobiDB-lite"/>
    </source>
</evidence>
<keyword evidence="2" id="KW-0472">Membrane</keyword>
<dbReference type="Proteomes" id="UP000219167">
    <property type="component" value="Unassembled WGS sequence"/>
</dbReference>
<feature type="region of interest" description="Disordered" evidence="1">
    <location>
        <begin position="1"/>
        <end position="26"/>
    </location>
</feature>
<organism evidence="3 4">
    <name type="scientific">Rhizobium subbaraonis</name>
    <dbReference type="NCBI Taxonomy" id="908946"/>
    <lineage>
        <taxon>Bacteria</taxon>
        <taxon>Pseudomonadati</taxon>
        <taxon>Pseudomonadota</taxon>
        <taxon>Alphaproteobacteria</taxon>
        <taxon>Hyphomicrobiales</taxon>
        <taxon>Rhizobiaceae</taxon>
        <taxon>Rhizobium/Agrobacterium group</taxon>
        <taxon>Rhizobium</taxon>
    </lineage>
</organism>
<evidence type="ECO:0000313" key="3">
    <source>
        <dbReference type="EMBL" id="SOC35798.1"/>
    </source>
</evidence>
<protein>
    <submittedName>
        <fullName evidence="3">Uncharacterized protein</fullName>
    </submittedName>
</protein>
<keyword evidence="2" id="KW-1133">Transmembrane helix</keyword>
<dbReference type="EMBL" id="OBQD01000002">
    <property type="protein sequence ID" value="SOC35798.1"/>
    <property type="molecule type" value="Genomic_DNA"/>
</dbReference>
<proteinExistence type="predicted"/>
<name>A0A285U303_9HYPH</name>
<keyword evidence="4" id="KW-1185">Reference proteome</keyword>
<dbReference type="RefSeq" id="WP_176526639.1">
    <property type="nucleotide sequence ID" value="NZ_OBQD01000002.1"/>
</dbReference>
<dbReference type="AlphaFoldDB" id="A0A285U303"/>